<evidence type="ECO:0008006" key="3">
    <source>
        <dbReference type="Google" id="ProtNLM"/>
    </source>
</evidence>
<dbReference type="AlphaFoldDB" id="A0A7X2LXG3"/>
<dbReference type="InterPro" id="IPR007351">
    <property type="entry name" value="YjbR"/>
</dbReference>
<evidence type="ECO:0000313" key="1">
    <source>
        <dbReference type="EMBL" id="MRV76172.1"/>
    </source>
</evidence>
<gene>
    <name evidence="1" type="ORF">GJ700_31135</name>
</gene>
<accession>A0A7X2LXG3</accession>
<sequence>MNTEALKTWLRAFPGAVETLHGAPSNILTYKVGDKTFAYFKTSEPERWRFSFRATPDRFLELTGMPGVKPARYMGRYHWVTVVRVAQFQEDYLRELVQWSYEKARSQLSKARQRALDAVR</sequence>
<proteinExistence type="predicted"/>
<evidence type="ECO:0000313" key="2">
    <source>
        <dbReference type="Proteomes" id="UP000446768"/>
    </source>
</evidence>
<dbReference type="PANTHER" id="PTHR35145">
    <property type="entry name" value="CYTOPLASMIC PROTEIN-RELATED"/>
    <property type="match status" value="1"/>
</dbReference>
<dbReference type="RefSeq" id="WP_154381419.1">
    <property type="nucleotide sequence ID" value="NZ_WKJJ01000028.1"/>
</dbReference>
<dbReference type="InterPro" id="IPR038056">
    <property type="entry name" value="YjbR-like_sf"/>
</dbReference>
<organism evidence="1 2">
    <name type="scientific">Pseudoduganella rivuli</name>
    <dbReference type="NCBI Taxonomy" id="2666085"/>
    <lineage>
        <taxon>Bacteria</taxon>
        <taxon>Pseudomonadati</taxon>
        <taxon>Pseudomonadota</taxon>
        <taxon>Betaproteobacteria</taxon>
        <taxon>Burkholderiales</taxon>
        <taxon>Oxalobacteraceae</taxon>
        <taxon>Telluria group</taxon>
        <taxon>Pseudoduganella</taxon>
    </lineage>
</organism>
<dbReference type="Pfam" id="PF04237">
    <property type="entry name" value="YjbR"/>
    <property type="match status" value="1"/>
</dbReference>
<dbReference type="EMBL" id="WKJJ01000028">
    <property type="protein sequence ID" value="MRV76172.1"/>
    <property type="molecule type" value="Genomic_DNA"/>
</dbReference>
<dbReference type="SUPFAM" id="SSF142906">
    <property type="entry name" value="YjbR-like"/>
    <property type="match status" value="1"/>
</dbReference>
<protein>
    <recommendedName>
        <fullName evidence="3">MmcQ/YjbR family DNA-binding protein</fullName>
    </recommendedName>
</protein>
<keyword evidence="2" id="KW-1185">Reference proteome</keyword>
<reference evidence="1 2" key="1">
    <citation type="submission" date="2019-11" db="EMBL/GenBank/DDBJ databases">
        <title>Novel species isolated from a subtropical stream in China.</title>
        <authorList>
            <person name="Lu H."/>
        </authorList>
    </citation>
    <scope>NUCLEOTIDE SEQUENCE [LARGE SCALE GENOMIC DNA]</scope>
    <source>
        <strain evidence="1 2">FT92W</strain>
    </source>
</reference>
<name>A0A7X2LXG3_9BURK</name>
<comment type="caution">
    <text evidence="1">The sequence shown here is derived from an EMBL/GenBank/DDBJ whole genome shotgun (WGS) entry which is preliminary data.</text>
</comment>
<dbReference type="PANTHER" id="PTHR35145:SF1">
    <property type="entry name" value="CYTOPLASMIC PROTEIN"/>
    <property type="match status" value="1"/>
</dbReference>
<dbReference type="Proteomes" id="UP000446768">
    <property type="component" value="Unassembled WGS sequence"/>
</dbReference>
<dbReference type="Gene3D" id="3.90.1150.30">
    <property type="match status" value="1"/>
</dbReference>
<dbReference type="InterPro" id="IPR058532">
    <property type="entry name" value="YjbR/MT2646/Rv2570-like"/>
</dbReference>